<evidence type="ECO:0000256" key="2">
    <source>
        <dbReference type="ARBA" id="ARBA00009773"/>
    </source>
</evidence>
<evidence type="ECO:0000313" key="10">
    <source>
        <dbReference type="Proteomes" id="UP000435357"/>
    </source>
</evidence>
<feature type="transmembrane region" description="Helical" evidence="8">
    <location>
        <begin position="211"/>
        <end position="233"/>
    </location>
</feature>
<organism evidence="9 10">
    <name type="scientific">Salibacter halophilus</name>
    <dbReference type="NCBI Taxonomy" id="1803916"/>
    <lineage>
        <taxon>Bacteria</taxon>
        <taxon>Pseudomonadati</taxon>
        <taxon>Bacteroidota</taxon>
        <taxon>Flavobacteriia</taxon>
        <taxon>Flavobacteriales</taxon>
        <taxon>Salibacteraceae</taxon>
        <taxon>Salibacter</taxon>
    </lineage>
</organism>
<evidence type="ECO:0000256" key="1">
    <source>
        <dbReference type="ARBA" id="ARBA00004651"/>
    </source>
</evidence>
<dbReference type="PANTHER" id="PTHR21716">
    <property type="entry name" value="TRANSMEMBRANE PROTEIN"/>
    <property type="match status" value="1"/>
</dbReference>
<dbReference type="RefSeq" id="WP_151165917.1">
    <property type="nucleotide sequence ID" value="NZ_WACR01000001.1"/>
</dbReference>
<name>A0A6N6MAB5_9FLAO</name>
<dbReference type="GO" id="GO:0005886">
    <property type="term" value="C:plasma membrane"/>
    <property type="evidence" value="ECO:0007669"/>
    <property type="project" value="UniProtKB-SubCell"/>
</dbReference>
<feature type="transmembrane region" description="Helical" evidence="8">
    <location>
        <begin position="7"/>
        <end position="24"/>
    </location>
</feature>
<feature type="transmembrane region" description="Helical" evidence="8">
    <location>
        <begin position="318"/>
        <end position="344"/>
    </location>
</feature>
<dbReference type="Pfam" id="PF01594">
    <property type="entry name" value="AI-2E_transport"/>
    <property type="match status" value="1"/>
</dbReference>
<keyword evidence="6 8" id="KW-1133">Transmembrane helix</keyword>
<evidence type="ECO:0000256" key="4">
    <source>
        <dbReference type="ARBA" id="ARBA00022475"/>
    </source>
</evidence>
<reference evidence="9 10" key="1">
    <citation type="submission" date="2019-09" db="EMBL/GenBank/DDBJ databases">
        <title>Genomes of Cryomorphaceae.</title>
        <authorList>
            <person name="Bowman J.P."/>
        </authorList>
    </citation>
    <scope>NUCLEOTIDE SEQUENCE [LARGE SCALE GENOMIC DNA]</scope>
    <source>
        <strain evidence="9 10">KCTC 52047</strain>
    </source>
</reference>
<gene>
    <name evidence="9" type="ORF">F3059_00210</name>
</gene>
<feature type="transmembrane region" description="Helical" evidence="8">
    <location>
        <begin position="280"/>
        <end position="306"/>
    </location>
</feature>
<proteinExistence type="inferred from homology"/>
<keyword evidence="4" id="KW-1003">Cell membrane</keyword>
<evidence type="ECO:0000256" key="7">
    <source>
        <dbReference type="ARBA" id="ARBA00023136"/>
    </source>
</evidence>
<dbReference type="Proteomes" id="UP000435357">
    <property type="component" value="Unassembled WGS sequence"/>
</dbReference>
<evidence type="ECO:0000256" key="3">
    <source>
        <dbReference type="ARBA" id="ARBA00022448"/>
    </source>
</evidence>
<feature type="transmembrane region" description="Helical" evidence="8">
    <location>
        <begin position="239"/>
        <end position="268"/>
    </location>
</feature>
<dbReference type="AlphaFoldDB" id="A0A6N6MAB5"/>
<comment type="similarity">
    <text evidence="2">Belongs to the autoinducer-2 exporter (AI-2E) (TC 2.A.86) family.</text>
</comment>
<protein>
    <submittedName>
        <fullName evidence="9">AI-2E family transporter</fullName>
    </submittedName>
</protein>
<keyword evidence="7 8" id="KW-0472">Membrane</keyword>
<dbReference type="InterPro" id="IPR002549">
    <property type="entry name" value="AI-2E-like"/>
</dbReference>
<feature type="transmembrane region" description="Helical" evidence="8">
    <location>
        <begin position="60"/>
        <end position="82"/>
    </location>
</feature>
<accession>A0A6N6MAB5</accession>
<evidence type="ECO:0000256" key="8">
    <source>
        <dbReference type="SAM" id="Phobius"/>
    </source>
</evidence>
<evidence type="ECO:0000256" key="6">
    <source>
        <dbReference type="ARBA" id="ARBA00022989"/>
    </source>
</evidence>
<keyword evidence="5 8" id="KW-0812">Transmembrane</keyword>
<feature type="transmembrane region" description="Helical" evidence="8">
    <location>
        <begin position="30"/>
        <end position="48"/>
    </location>
</feature>
<dbReference type="PANTHER" id="PTHR21716:SF53">
    <property type="entry name" value="PERMEASE PERM-RELATED"/>
    <property type="match status" value="1"/>
</dbReference>
<feature type="transmembrane region" description="Helical" evidence="8">
    <location>
        <begin position="149"/>
        <end position="175"/>
    </location>
</feature>
<dbReference type="EMBL" id="WACR01000001">
    <property type="protein sequence ID" value="KAB1065929.1"/>
    <property type="molecule type" value="Genomic_DNA"/>
</dbReference>
<comment type="caution">
    <text evidence="9">The sequence shown here is derived from an EMBL/GenBank/DDBJ whole genome shotgun (WGS) entry which is preliminary data.</text>
</comment>
<evidence type="ECO:0000256" key="5">
    <source>
        <dbReference type="ARBA" id="ARBA00022692"/>
    </source>
</evidence>
<keyword evidence="3" id="KW-0813">Transport</keyword>
<dbReference type="OrthoDB" id="9793390at2"/>
<comment type="subcellular location">
    <subcellularLocation>
        <location evidence="1">Cell membrane</location>
        <topology evidence="1">Multi-pass membrane protein</topology>
    </subcellularLocation>
</comment>
<sequence length="369" mass="41598">MNSRLRKIIGILFTLFVLVVLWYVRNIVIYVIISIVLSIVLTPIMRILDRVKIKQFHLPNWLKALLSIFLVYTVLSVFVNVFTPLLAQEIKLLSEVQLKDVYEALNPSMTFIEDKIEQFNLHSGDAGSSRDYMKQKILSFLDIGQIPTFFTSVMSGVGSFVLAFFSISFITFFLLKDRWILHLLIDAIVPDEYLEKAKKVTERAQKTLTRYFIGLIIQVSLITTFVSVSLTILGVENALVIGFFAGMINVIPYIGPLIGAAFGLIIAITSNLDMEFSTELLPFVLKVGSVFLIVQLTDNIVFQPLIFSNSIKAHPLEIFLVILVAGQLAGIVGMVIAVPAYSFIRIVAKEFFSEFKFIKRMTSEVSDED</sequence>
<dbReference type="GO" id="GO:0055085">
    <property type="term" value="P:transmembrane transport"/>
    <property type="evidence" value="ECO:0007669"/>
    <property type="project" value="TreeGrafter"/>
</dbReference>
<keyword evidence="10" id="KW-1185">Reference proteome</keyword>
<evidence type="ECO:0000313" key="9">
    <source>
        <dbReference type="EMBL" id="KAB1065929.1"/>
    </source>
</evidence>